<comment type="catalytic activity">
    <reaction evidence="7">
        <text>diphosphate + H2O = 2 phosphate + H(+)</text>
        <dbReference type="Rhea" id="RHEA:24576"/>
        <dbReference type="ChEBI" id="CHEBI:15377"/>
        <dbReference type="ChEBI" id="CHEBI:15378"/>
        <dbReference type="ChEBI" id="CHEBI:33019"/>
        <dbReference type="ChEBI" id="CHEBI:43474"/>
        <dbReference type="EC" id="3.6.1.1"/>
    </reaction>
</comment>
<sequence length="547" mass="60558">MNNKVYIIGHKNPDTDSICSSISYAEFKNKIGVDAIPVRLGELSKETQFALDYFGVKPQKLIETVKTQISDLDFDSINPISPQTSLKTAWAIIRKNSVKTLPVVDDDDKLVGIASQSNITSSYMDIWDSNVIQKSGTTLDNILDTLAAKCVYSSKENREFKGKVIVAAMQPESITEVIEEGDIVLCGDRADAQNVILDSGASLMILTGNHEVSDEIIDKAKKLNCTVIVSPYDTFTAARLIPQSIPISYVMKKDNIISFKTYDFIDDVREVMLDTRYRSYPVVNEENKIIGSISRYHLISKNKKKVILVDHNEKSQAVNGLEDAEILEVLDHHRVGDIKTDSPIYFRNEPVGCTATIIGSRFFENGITPSKKTAGLLCAAIISDTLLFKSPTSTETDKMMLNRLASIADINPEQFANDMFKAGSSLDGKTPEEILKQDFKVFNINEIKVGVSQISTMNPESFNPVREDIVNLMESMCKSDGFGLMVFMVTNILKSGSELISIGKYKDVISQAFDVKLADNSAYVPGVLSRKKQIIPPLTSALININK</sequence>
<dbReference type="SMART" id="SM01131">
    <property type="entry name" value="DHHA2"/>
    <property type="match status" value="1"/>
</dbReference>
<dbReference type="NCBIfam" id="NF011442">
    <property type="entry name" value="PRK14869.1-4"/>
    <property type="match status" value="1"/>
</dbReference>
<evidence type="ECO:0000256" key="5">
    <source>
        <dbReference type="ARBA" id="ARBA00023211"/>
    </source>
</evidence>
<evidence type="ECO:0000256" key="7">
    <source>
        <dbReference type="ARBA" id="ARBA00047820"/>
    </source>
</evidence>
<feature type="domain" description="CBS" evidence="9">
    <location>
        <begin position="72"/>
        <end position="129"/>
    </location>
</feature>
<dbReference type="Pfam" id="PF00571">
    <property type="entry name" value="CBS"/>
    <property type="match status" value="2"/>
</dbReference>
<dbReference type="InterPro" id="IPR028979">
    <property type="entry name" value="Ser_kin/Pase_Hpr-like_N_sf"/>
</dbReference>
<keyword evidence="8" id="KW-0129">CBS domain</keyword>
<dbReference type="PROSITE" id="PS00141">
    <property type="entry name" value="ASP_PROTEASE"/>
    <property type="match status" value="1"/>
</dbReference>
<organism evidence="10 11">
    <name type="scientific">Clostridium algifaecis</name>
    <dbReference type="NCBI Taxonomy" id="1472040"/>
    <lineage>
        <taxon>Bacteria</taxon>
        <taxon>Bacillati</taxon>
        <taxon>Bacillota</taxon>
        <taxon>Clostridia</taxon>
        <taxon>Eubacteriales</taxon>
        <taxon>Clostridiaceae</taxon>
        <taxon>Clostridium</taxon>
    </lineage>
</organism>
<name>A0ABS4KRA8_9CLOT</name>
<evidence type="ECO:0000259" key="9">
    <source>
        <dbReference type="PROSITE" id="PS51371"/>
    </source>
</evidence>
<dbReference type="InterPro" id="IPR000644">
    <property type="entry name" value="CBS_dom"/>
</dbReference>
<proteinExistence type="predicted"/>
<accession>A0ABS4KRA8</accession>
<dbReference type="Pfam" id="PF07085">
    <property type="entry name" value="DRTGG"/>
    <property type="match status" value="1"/>
</dbReference>
<dbReference type="Gene3D" id="3.40.1390.20">
    <property type="entry name" value="HprK N-terminal domain-like"/>
    <property type="match status" value="1"/>
</dbReference>
<dbReference type="InterPro" id="IPR010766">
    <property type="entry name" value="DRTGG"/>
</dbReference>
<dbReference type="SUPFAM" id="SSF54631">
    <property type="entry name" value="CBS-domain pair"/>
    <property type="match status" value="1"/>
</dbReference>
<evidence type="ECO:0000256" key="6">
    <source>
        <dbReference type="ARBA" id="ARBA00032535"/>
    </source>
</evidence>
<dbReference type="EMBL" id="JAGGLM010000001">
    <property type="protein sequence ID" value="MBP2031404.1"/>
    <property type="molecule type" value="Genomic_DNA"/>
</dbReference>
<dbReference type="Pfam" id="PF01368">
    <property type="entry name" value="DHH"/>
    <property type="match status" value="1"/>
</dbReference>
<dbReference type="SUPFAM" id="SSF64182">
    <property type="entry name" value="DHH phosphoesterases"/>
    <property type="match status" value="1"/>
</dbReference>
<evidence type="ECO:0000256" key="1">
    <source>
        <dbReference type="ARBA" id="ARBA00001936"/>
    </source>
</evidence>
<keyword evidence="4 10" id="KW-0378">Hydrolase</keyword>
<gene>
    <name evidence="10" type="ORF">J2Z42_000069</name>
</gene>
<dbReference type="EC" id="3.6.1.1" evidence="2"/>
<evidence type="ECO:0000256" key="2">
    <source>
        <dbReference type="ARBA" id="ARBA00012146"/>
    </source>
</evidence>
<keyword evidence="5" id="KW-0464">Manganese</keyword>
<dbReference type="Gene3D" id="3.10.580.10">
    <property type="entry name" value="CBS-domain"/>
    <property type="match status" value="1"/>
</dbReference>
<dbReference type="GO" id="GO:0004427">
    <property type="term" value="F:inorganic diphosphate phosphatase activity"/>
    <property type="evidence" value="ECO:0007669"/>
    <property type="project" value="UniProtKB-EC"/>
</dbReference>
<feature type="domain" description="CBS" evidence="9">
    <location>
        <begin position="251"/>
        <end position="309"/>
    </location>
</feature>
<dbReference type="SUPFAM" id="SSF75138">
    <property type="entry name" value="HprK N-terminal domain-like"/>
    <property type="match status" value="1"/>
</dbReference>
<dbReference type="Gene3D" id="3.10.310.20">
    <property type="entry name" value="DHHA2 domain"/>
    <property type="match status" value="1"/>
</dbReference>
<comment type="cofactor">
    <cofactor evidence="1">
        <name>Mn(2+)</name>
        <dbReference type="ChEBI" id="CHEBI:29035"/>
    </cofactor>
</comment>
<dbReference type="InterPro" id="IPR001667">
    <property type="entry name" value="DDH_dom"/>
</dbReference>
<keyword evidence="3" id="KW-0479">Metal-binding</keyword>
<dbReference type="NCBIfam" id="NF003877">
    <property type="entry name" value="PRK05427.1"/>
    <property type="match status" value="1"/>
</dbReference>
<dbReference type="PANTHER" id="PTHR12112">
    <property type="entry name" value="BNIP - RELATED"/>
    <property type="match status" value="1"/>
</dbReference>
<dbReference type="NCBIfam" id="NF011441">
    <property type="entry name" value="PRK14869.1-3"/>
    <property type="match status" value="1"/>
</dbReference>
<dbReference type="CDD" id="cd04597">
    <property type="entry name" value="CBS_pair_inorgPPase"/>
    <property type="match status" value="1"/>
</dbReference>
<dbReference type="InterPro" id="IPR038763">
    <property type="entry name" value="DHH_sf"/>
</dbReference>
<dbReference type="SMART" id="SM00116">
    <property type="entry name" value="CBS"/>
    <property type="match status" value="2"/>
</dbReference>
<dbReference type="InterPro" id="IPR001969">
    <property type="entry name" value="Aspartic_peptidase_AS"/>
</dbReference>
<evidence type="ECO:0000256" key="3">
    <source>
        <dbReference type="ARBA" id="ARBA00022723"/>
    </source>
</evidence>
<dbReference type="NCBIfam" id="NF011443">
    <property type="entry name" value="PRK14869.1-5"/>
    <property type="match status" value="1"/>
</dbReference>
<dbReference type="Proteomes" id="UP001519307">
    <property type="component" value="Unassembled WGS sequence"/>
</dbReference>
<comment type="caution">
    <text evidence="10">The sequence shown here is derived from an EMBL/GenBank/DDBJ whole genome shotgun (WGS) entry which is preliminary data.</text>
</comment>
<dbReference type="PROSITE" id="PS51371">
    <property type="entry name" value="CBS"/>
    <property type="match status" value="2"/>
</dbReference>
<evidence type="ECO:0000256" key="4">
    <source>
        <dbReference type="ARBA" id="ARBA00022801"/>
    </source>
</evidence>
<dbReference type="InterPro" id="IPR038222">
    <property type="entry name" value="DHHA2_dom_sf"/>
</dbReference>
<dbReference type="RefSeq" id="WP_209700372.1">
    <property type="nucleotide sequence ID" value="NZ_JAGGLM010000001.1"/>
</dbReference>
<dbReference type="Pfam" id="PF02833">
    <property type="entry name" value="DHHA2"/>
    <property type="match status" value="1"/>
</dbReference>
<dbReference type="InterPro" id="IPR004097">
    <property type="entry name" value="DHHA2"/>
</dbReference>
<dbReference type="InterPro" id="IPR046342">
    <property type="entry name" value="CBS_dom_sf"/>
</dbReference>
<evidence type="ECO:0000256" key="8">
    <source>
        <dbReference type="PROSITE-ProRule" id="PRU00703"/>
    </source>
</evidence>
<dbReference type="PANTHER" id="PTHR12112:SF22">
    <property type="entry name" value="MANGANESE-DEPENDENT INORGANIC PYROPHOSPHATASE-RELATED"/>
    <property type="match status" value="1"/>
</dbReference>
<keyword evidence="11" id="KW-1185">Reference proteome</keyword>
<evidence type="ECO:0000313" key="11">
    <source>
        <dbReference type="Proteomes" id="UP001519307"/>
    </source>
</evidence>
<reference evidence="10 11" key="1">
    <citation type="submission" date="2021-03" db="EMBL/GenBank/DDBJ databases">
        <title>Genomic Encyclopedia of Type Strains, Phase IV (KMG-IV): sequencing the most valuable type-strain genomes for metagenomic binning, comparative biology and taxonomic classification.</title>
        <authorList>
            <person name="Goeker M."/>
        </authorList>
    </citation>
    <scope>NUCLEOTIDE SEQUENCE [LARGE SCALE GENOMIC DNA]</scope>
    <source>
        <strain evidence="10 11">DSM 28783</strain>
    </source>
</reference>
<protein>
    <recommendedName>
        <fullName evidence="2">inorganic diphosphatase</fullName>
        <ecNumber evidence="2">3.6.1.1</ecNumber>
    </recommendedName>
    <alternativeName>
        <fullName evidence="6">Pyrophosphate phospho-hydrolase</fullName>
    </alternativeName>
</protein>
<evidence type="ECO:0000313" key="10">
    <source>
        <dbReference type="EMBL" id="MBP2031404.1"/>
    </source>
</evidence>